<protein>
    <submittedName>
        <fullName evidence="1">Uncharacterized protein</fullName>
    </submittedName>
</protein>
<accession>A0A8S5PD35</accession>
<reference evidence="1" key="1">
    <citation type="journal article" date="2021" name="Proc. Natl. Acad. Sci. U.S.A.">
        <title>A Catalog of Tens of Thousands of Viruses from Human Metagenomes Reveals Hidden Associations with Chronic Diseases.</title>
        <authorList>
            <person name="Tisza M.J."/>
            <person name="Buck C.B."/>
        </authorList>
    </citation>
    <scope>NUCLEOTIDE SEQUENCE</scope>
    <source>
        <strain evidence="1">Ctc6d98</strain>
    </source>
</reference>
<evidence type="ECO:0000313" key="1">
    <source>
        <dbReference type="EMBL" id="DAE04363.1"/>
    </source>
</evidence>
<name>A0A8S5PD35_9CAUD</name>
<dbReference type="EMBL" id="BK015386">
    <property type="protein sequence ID" value="DAE04363.1"/>
    <property type="molecule type" value="Genomic_DNA"/>
</dbReference>
<organism evidence="1">
    <name type="scientific">Siphoviridae sp. ctc6d98</name>
    <dbReference type="NCBI Taxonomy" id="2825569"/>
    <lineage>
        <taxon>Viruses</taxon>
        <taxon>Duplodnaviria</taxon>
        <taxon>Heunggongvirae</taxon>
        <taxon>Uroviricota</taxon>
        <taxon>Caudoviricetes</taxon>
    </lineage>
</organism>
<proteinExistence type="predicted"/>
<sequence length="46" mass="5423">MYLLFYIDFFDASNTHLFSITNIKIFAFSLDKYKTMCYNIIIGGTQ</sequence>